<organism evidence="3 4">
    <name type="scientific">Devosia aurantiaca</name>
    <dbReference type="NCBI Taxonomy" id="2714858"/>
    <lineage>
        <taxon>Bacteria</taxon>
        <taxon>Pseudomonadati</taxon>
        <taxon>Pseudomonadota</taxon>
        <taxon>Alphaproteobacteria</taxon>
        <taxon>Hyphomicrobiales</taxon>
        <taxon>Devosiaceae</taxon>
        <taxon>Devosia</taxon>
    </lineage>
</organism>
<reference evidence="3 4" key="1">
    <citation type="submission" date="2020-02" db="EMBL/GenBank/DDBJ databases">
        <authorList>
            <person name="Khan S.A."/>
            <person name="Jeon C.O."/>
            <person name="Chun B.H."/>
        </authorList>
    </citation>
    <scope>NUCLEOTIDE SEQUENCE [LARGE SCALE GENOMIC DNA]</scope>
    <source>
        <strain evidence="3 4">H239</strain>
    </source>
</reference>
<evidence type="ECO:0000313" key="4">
    <source>
        <dbReference type="Proteomes" id="UP000474802"/>
    </source>
</evidence>
<dbReference type="GO" id="GO:0003677">
    <property type="term" value="F:DNA binding"/>
    <property type="evidence" value="ECO:0007669"/>
    <property type="project" value="InterPro"/>
</dbReference>
<evidence type="ECO:0000259" key="2">
    <source>
        <dbReference type="Pfam" id="PF10073"/>
    </source>
</evidence>
<dbReference type="EMBL" id="JAALFG010000004">
    <property type="protein sequence ID" value="NGP19170.1"/>
    <property type="molecule type" value="Genomic_DNA"/>
</dbReference>
<evidence type="ECO:0000256" key="1">
    <source>
        <dbReference type="SAM" id="MobiDB-lite"/>
    </source>
</evidence>
<dbReference type="Proteomes" id="UP000474802">
    <property type="component" value="Unassembled WGS sequence"/>
</dbReference>
<feature type="compositionally biased region" description="Polar residues" evidence="1">
    <location>
        <begin position="153"/>
        <end position="167"/>
    </location>
</feature>
<reference evidence="3 4" key="2">
    <citation type="submission" date="2020-03" db="EMBL/GenBank/DDBJ databases">
        <title>Devosia chinhatensis sp. nov., isolated from a hexachlorocyclohexane (HCH) dump site in India.</title>
        <authorList>
            <person name="Kumar M."/>
            <person name="Lal R."/>
        </authorList>
    </citation>
    <scope>NUCLEOTIDE SEQUENCE [LARGE SCALE GENOMIC DNA]</scope>
    <source>
        <strain evidence="3 4">H239</strain>
    </source>
</reference>
<sequence>MSDSNVAQDQIKAYVDRILRMKEEADAIAADVKEIYAEAKANGFDKTQLGNLVTYLRKKDKDADKVAEGEAIFDLYLTAYLGASGKVGIKPATQAHASEKPSPVAALRADPAMAIVDVANLKSQSPVSAGQAVTASEPVVTSPVESEAAEISTPIQPESAPSSVSVETKSDIGSARDTSAMLHPGVVDGPTTIALQAGTVVTAGETAPVSETYRSVEAPSSAAPASKYAEPRVITWETFPPEGVERGAISAAFGWAGQDSAVIADDLEKGRAQPIVKKGNVILDGWARYMAARDMRNFPIRV</sequence>
<comment type="caution">
    <text evidence="3">The sequence shown here is derived from an EMBL/GenBank/DDBJ whole genome shotgun (WGS) entry which is preliminary data.</text>
</comment>
<dbReference type="AlphaFoldDB" id="A0A6M1SPW7"/>
<evidence type="ECO:0000313" key="3">
    <source>
        <dbReference type="EMBL" id="NGP19170.1"/>
    </source>
</evidence>
<keyword evidence="4" id="KW-1185">Reference proteome</keyword>
<feature type="domain" description="GapR-like DNA-binding" evidence="2">
    <location>
        <begin position="7"/>
        <end position="79"/>
    </location>
</feature>
<accession>A0A6M1SPW7</accession>
<name>A0A6M1SPW7_9HYPH</name>
<dbReference type="RefSeq" id="WP_164535407.1">
    <property type="nucleotide sequence ID" value="NZ_JAALFG010000004.1"/>
</dbReference>
<proteinExistence type="predicted"/>
<protein>
    <submittedName>
        <fullName evidence="3">DUF2312 domain-containing protein</fullName>
    </submittedName>
</protein>
<gene>
    <name evidence="3" type="ORF">G5575_17360</name>
</gene>
<feature type="region of interest" description="Disordered" evidence="1">
    <location>
        <begin position="126"/>
        <end position="172"/>
    </location>
</feature>
<dbReference type="InterPro" id="IPR046367">
    <property type="entry name" value="GapR-like_DNA-bd"/>
</dbReference>
<dbReference type="Pfam" id="PF10073">
    <property type="entry name" value="GapR_DNA-bd"/>
    <property type="match status" value="1"/>
</dbReference>